<reference evidence="2 3" key="1">
    <citation type="submission" date="2018-07" db="EMBL/GenBank/DDBJ databases">
        <title>Leeuwenhoekiella genomics.</title>
        <authorList>
            <person name="Tahon G."/>
            <person name="Willems A."/>
        </authorList>
    </citation>
    <scope>NUCLEOTIDE SEQUENCE [LARGE SCALE GENOMIC DNA]</scope>
    <source>
        <strain evidence="2 3">R-50232</strain>
    </source>
</reference>
<proteinExistence type="predicted"/>
<dbReference type="Proteomes" id="UP000289821">
    <property type="component" value="Unassembled WGS sequence"/>
</dbReference>
<accession>A0A4Q0P013</accession>
<dbReference type="AlphaFoldDB" id="A0A4Q0P013"/>
<organism evidence="2 3">
    <name type="scientific">Leeuwenhoekiella aestuarii</name>
    <dbReference type="NCBI Taxonomy" id="2249426"/>
    <lineage>
        <taxon>Bacteria</taxon>
        <taxon>Pseudomonadati</taxon>
        <taxon>Bacteroidota</taxon>
        <taxon>Flavobacteriia</taxon>
        <taxon>Flavobacteriales</taxon>
        <taxon>Flavobacteriaceae</taxon>
        <taxon>Leeuwenhoekiella</taxon>
    </lineage>
</organism>
<dbReference type="Pfam" id="PF14321">
    <property type="entry name" value="DUF4382"/>
    <property type="match status" value="1"/>
</dbReference>
<evidence type="ECO:0000313" key="2">
    <source>
        <dbReference type="EMBL" id="RXG18078.1"/>
    </source>
</evidence>
<dbReference type="PROSITE" id="PS51257">
    <property type="entry name" value="PROKAR_LIPOPROTEIN"/>
    <property type="match status" value="1"/>
</dbReference>
<sequence>MKNTLKYGLLLAGILGLSSCSDDDNNSSSERGTAKMAVRLVDAPGDYDNVFVDVEVVVVKYSDDFIDDEFDDDDDFILVDGELELDTDDEVYDLLELTGGAYAILADEDIPAGSISQVRLILGDDNTVVVDGETFPLQTPSAQQSGLKVQFNQTLEAGVVYTVVLDFNVEESIVEQGNGGYLLKPVIRASAIEATGMISGSLLPLNVPATITAAGEGIVVSTNVTSDGDFVLNGLPEGVYDLTIEAELVADVITSITVEDVAVVNGETTALRSITIE</sequence>
<comment type="caution">
    <text evidence="2">The sequence shown here is derived from an EMBL/GenBank/DDBJ whole genome shotgun (WGS) entry which is preliminary data.</text>
</comment>
<dbReference type="InterPro" id="IPR025491">
    <property type="entry name" value="DUF4382"/>
</dbReference>
<evidence type="ECO:0000259" key="1">
    <source>
        <dbReference type="Pfam" id="PF14321"/>
    </source>
</evidence>
<protein>
    <recommendedName>
        <fullName evidence="1">DUF4382 domain-containing protein</fullName>
    </recommendedName>
</protein>
<evidence type="ECO:0000313" key="3">
    <source>
        <dbReference type="Proteomes" id="UP000289821"/>
    </source>
</evidence>
<keyword evidence="3" id="KW-1185">Reference proteome</keyword>
<dbReference type="RefSeq" id="WP_128759664.1">
    <property type="nucleotide sequence ID" value="NZ_QOVI01000001.1"/>
</dbReference>
<dbReference type="Gene3D" id="2.60.40.1120">
    <property type="entry name" value="Carboxypeptidase-like, regulatory domain"/>
    <property type="match status" value="1"/>
</dbReference>
<feature type="domain" description="DUF4382" evidence="1">
    <location>
        <begin position="33"/>
        <end position="185"/>
    </location>
</feature>
<dbReference type="OrthoDB" id="2111471at2"/>
<dbReference type="EMBL" id="QOVI01000001">
    <property type="protein sequence ID" value="RXG18078.1"/>
    <property type="molecule type" value="Genomic_DNA"/>
</dbReference>
<name>A0A4Q0P013_9FLAO</name>
<gene>
    <name evidence="2" type="ORF">DSM04_101266</name>
</gene>